<evidence type="ECO:0000313" key="1">
    <source>
        <dbReference type="EMBL" id="OMO52766.1"/>
    </source>
</evidence>
<proteinExistence type="predicted"/>
<gene>
    <name evidence="1" type="ORF">COLO4_36992</name>
</gene>
<sequence length="38" mass="3986">MVVHGPSQIAQLLGAIMESSGFTDVESSMGRHGVLLVM</sequence>
<dbReference type="EMBL" id="AWUE01023771">
    <property type="protein sequence ID" value="OMO52766.1"/>
    <property type="molecule type" value="Genomic_DNA"/>
</dbReference>
<accession>A0A1R3G3V7</accession>
<organism evidence="1 2">
    <name type="scientific">Corchorus olitorius</name>
    <dbReference type="NCBI Taxonomy" id="93759"/>
    <lineage>
        <taxon>Eukaryota</taxon>
        <taxon>Viridiplantae</taxon>
        <taxon>Streptophyta</taxon>
        <taxon>Embryophyta</taxon>
        <taxon>Tracheophyta</taxon>
        <taxon>Spermatophyta</taxon>
        <taxon>Magnoliopsida</taxon>
        <taxon>eudicotyledons</taxon>
        <taxon>Gunneridae</taxon>
        <taxon>Pentapetalae</taxon>
        <taxon>rosids</taxon>
        <taxon>malvids</taxon>
        <taxon>Malvales</taxon>
        <taxon>Malvaceae</taxon>
        <taxon>Grewioideae</taxon>
        <taxon>Apeibeae</taxon>
        <taxon>Corchorus</taxon>
    </lineage>
</organism>
<dbReference type="Proteomes" id="UP000187203">
    <property type="component" value="Unassembled WGS sequence"/>
</dbReference>
<reference evidence="2" key="1">
    <citation type="submission" date="2013-09" db="EMBL/GenBank/DDBJ databases">
        <title>Corchorus olitorius genome sequencing.</title>
        <authorList>
            <person name="Alam M."/>
            <person name="Haque M.S."/>
            <person name="Islam M.S."/>
            <person name="Emdad E.M."/>
            <person name="Islam M.M."/>
            <person name="Ahmed B."/>
            <person name="Halim A."/>
            <person name="Hossen Q.M.M."/>
            <person name="Hossain M.Z."/>
            <person name="Ahmed R."/>
            <person name="Khan M.M."/>
            <person name="Islam R."/>
            <person name="Rashid M.M."/>
            <person name="Khan S.A."/>
            <person name="Rahman M.S."/>
            <person name="Alam M."/>
            <person name="Yahiya A.S."/>
            <person name="Khan M.S."/>
            <person name="Azam M.S."/>
            <person name="Haque T."/>
            <person name="Lashkar M.Z.H."/>
            <person name="Akhand A.I."/>
            <person name="Morshed G."/>
            <person name="Roy S."/>
            <person name="Uddin K.S."/>
            <person name="Rabeya T."/>
            <person name="Hossain A.S."/>
            <person name="Chowdhury A."/>
            <person name="Snigdha A.R."/>
            <person name="Mortoza M.S."/>
            <person name="Matin S.A."/>
            <person name="Hoque S.M.E."/>
            <person name="Islam M.K."/>
            <person name="Roy D.K."/>
            <person name="Haider R."/>
            <person name="Moosa M.M."/>
            <person name="Elias S.M."/>
            <person name="Hasan A.M."/>
            <person name="Jahan S."/>
            <person name="Shafiuddin M."/>
            <person name="Mahmood N."/>
            <person name="Shommy N.S."/>
        </authorList>
    </citation>
    <scope>NUCLEOTIDE SEQUENCE [LARGE SCALE GENOMIC DNA]</scope>
    <source>
        <strain evidence="2">cv. O-4</strain>
    </source>
</reference>
<evidence type="ECO:0000313" key="2">
    <source>
        <dbReference type="Proteomes" id="UP000187203"/>
    </source>
</evidence>
<dbReference type="AlphaFoldDB" id="A0A1R3G3V7"/>
<name>A0A1R3G3V7_9ROSI</name>
<protein>
    <submittedName>
        <fullName evidence="1">Uncharacterized protein</fullName>
    </submittedName>
</protein>
<comment type="caution">
    <text evidence="1">The sequence shown here is derived from an EMBL/GenBank/DDBJ whole genome shotgun (WGS) entry which is preliminary data.</text>
</comment>
<keyword evidence="2" id="KW-1185">Reference proteome</keyword>